<evidence type="ECO:0000256" key="1">
    <source>
        <dbReference type="SAM" id="MobiDB-lite"/>
    </source>
</evidence>
<name>A0A9W9P4C9_PENCI</name>
<dbReference type="Proteomes" id="UP001147733">
    <property type="component" value="Unassembled WGS sequence"/>
</dbReference>
<feature type="region of interest" description="Disordered" evidence="1">
    <location>
        <begin position="87"/>
        <end position="106"/>
    </location>
</feature>
<dbReference type="RefSeq" id="XP_056502718.1">
    <property type="nucleotide sequence ID" value="XM_056643306.1"/>
</dbReference>
<organism evidence="2 3">
    <name type="scientific">Penicillium citrinum</name>
    <dbReference type="NCBI Taxonomy" id="5077"/>
    <lineage>
        <taxon>Eukaryota</taxon>
        <taxon>Fungi</taxon>
        <taxon>Dikarya</taxon>
        <taxon>Ascomycota</taxon>
        <taxon>Pezizomycotina</taxon>
        <taxon>Eurotiomycetes</taxon>
        <taxon>Eurotiomycetidae</taxon>
        <taxon>Eurotiales</taxon>
        <taxon>Aspergillaceae</taxon>
        <taxon>Penicillium</taxon>
    </lineage>
</organism>
<dbReference type="OrthoDB" id="410701at2759"/>
<dbReference type="GeneID" id="81382473"/>
<dbReference type="AlphaFoldDB" id="A0A9W9P4C9"/>
<feature type="region of interest" description="Disordered" evidence="1">
    <location>
        <begin position="117"/>
        <end position="145"/>
    </location>
</feature>
<sequence length="1039" mass="117384">MSSALNRVRSLSGVSSLRPAHFLGHNWRKISCHDISFFSPEYYGLQRDFRRDVKHSYATEASFSCPEQLAPDTNNNADVERRVTNPLIRSHHHSQTTRSSTLQTPSAFEPQLERLEAKKAHSNPKSKPNQERKRNSKQIPTPSEYLSKTLQKHVFGQQEHSSLRTFHYGSRKTHGRPSRTISLQITLAEYIRLVDPLVSGSSSHATLSETGNNLDTAIAHVFRPETYAYLATRGYDVEDVVSWAWVLRSQDIRQAITRMLVLESDSQARQRTEIPVFIPLLLLKEHHLDAQSFRLLLVHALHLMSGQPSPPINSLYRAGKNIEEPSPAQSRPRITLGTCVVIVDRLVRHARQVWPRALPTIATVFARFLTRPHAKKSKKSNMSQQKLDRGTTEKFNTCLWLLSMPTKVNPFRAASIQQQAQFELLKSMASQKPVLPLSRRGYQAIVAVQLAHKKTLAERQSAELKSPSWPPWKEEKLGMDAQRGNEGLQSRAMNVLAQMLEAGYSHRVWEKTSTILAGWDTDRSPTVQTRTLVPRPASLSSATDDGTDNYAAIWAARIRATRTVREAWACFLSYQDQGLPPNPTIYAEMCAKLIYRQMAIKRRFDETGQALPGDGPEVHAEPASARDVIYVHTEPPTIEDLLQEMFSHGFRPSGRFLALLLRSAPTFRTGLDYLRHSELSQKQVAALCVVWGQPSDCPMSLAKALGSIPDTVFVSFIKLLCTRSKSIRKKMIGRDVLSPNDFPALTENTQSRQPLAALTDFHEGLGEWHHPRALWHAFQLVKLRQPACHSAWVHVLDTMSTERVSKRHTERIRCLYRIIGWHETLAVLNWMKVRNVDRGSQGFKALCIAFKKAVDAGIKYPGIMEEALTLIHKATRGDQYLSSDPDAFAGMVEAGLQTLKQEFEFLVLPSTNMPDLAEESVFVTGQTDQSHPQMPTGLHVPSFVTLHSFVGALGIAGDDDGLLHLLQWMSHSFAELNEASQERQNGNKNMRLALVAMRMYLEQSQSKSKLQEGYEIFCRTGWEWPSDEEIGEYSRGLYK</sequence>
<reference evidence="2" key="1">
    <citation type="submission" date="2022-11" db="EMBL/GenBank/DDBJ databases">
        <authorList>
            <person name="Petersen C."/>
        </authorList>
    </citation>
    <scope>NUCLEOTIDE SEQUENCE</scope>
    <source>
        <strain evidence="2">IBT 23319</strain>
    </source>
</reference>
<reference evidence="2" key="2">
    <citation type="journal article" date="2023" name="IMA Fungus">
        <title>Comparative genomic study of the Penicillium genus elucidates a diverse pangenome and 15 lateral gene transfer events.</title>
        <authorList>
            <person name="Petersen C."/>
            <person name="Sorensen T."/>
            <person name="Nielsen M.R."/>
            <person name="Sondergaard T.E."/>
            <person name="Sorensen J.L."/>
            <person name="Fitzpatrick D.A."/>
            <person name="Frisvad J.C."/>
            <person name="Nielsen K.L."/>
        </authorList>
    </citation>
    <scope>NUCLEOTIDE SEQUENCE</scope>
    <source>
        <strain evidence="2">IBT 23319</strain>
    </source>
</reference>
<keyword evidence="3" id="KW-1185">Reference proteome</keyword>
<dbReference type="EMBL" id="JAPQKT010000003">
    <property type="protein sequence ID" value="KAJ5235218.1"/>
    <property type="molecule type" value="Genomic_DNA"/>
</dbReference>
<comment type="caution">
    <text evidence="2">The sequence shown here is derived from an EMBL/GenBank/DDBJ whole genome shotgun (WGS) entry which is preliminary data.</text>
</comment>
<evidence type="ECO:0000313" key="2">
    <source>
        <dbReference type="EMBL" id="KAJ5235218.1"/>
    </source>
</evidence>
<proteinExistence type="predicted"/>
<gene>
    <name evidence="2" type="ORF">N7469_004386</name>
</gene>
<accession>A0A9W9P4C9</accession>
<evidence type="ECO:0000313" key="3">
    <source>
        <dbReference type="Proteomes" id="UP001147733"/>
    </source>
</evidence>
<protein>
    <submittedName>
        <fullName evidence="2">Uncharacterized protein</fullName>
    </submittedName>
</protein>